<sequence length="672" mass="71116">MRQSAILLLPLVLLACKKDSEAPGPKEAAVHVKIGHHENFSQGCITVEAHGGTGETLLAEFEEPAQFDTNDPVLNVAIFRKADWGRDVEVTVRAFEKGCAAEQLVDERTRTFSFASAGRQEWVLDNLHTDDEDGDGFVSRGGPMNRGTDCDALRATAFPGAPELCNGLDDDCDGQKEVGVVNRFWYLDQDRDSFGRDGPGTEACDPPSELHVEVTGDCDDERADIHPNIVEACNGLDDNCGGGIDELFTDGPRALGASCTEACNGTYACNSAGTGTECVGTPPAQLFADEDSDGEGEKDSEPMGTLCPGAPLPPMMSANTLDCDDADSATSSQGTEVCDGLDNDCDGLVDEGIPCGELRLVTDDALEERDWQSVAVHPSGYPVWVAGLRGKLAVKMDADSPFVSHDTTTVTRCGVEGNLVDLHAMWANPDNGYGILAGQGGWHGEHNGGSCDIFQQQFALSASEHISGVVGVGVPAQIFSVSTVGHLYEWTANAMRHDSSGRYWGLHSIGPDTLIAVGSTGESPPLTPMVNRYSRMDWGAPSTQVLQGIEGYNGSLRAVWAANAELIYAVGDAGLVVKGTGQSPSWTRVPSPSEAVVDYVSVAVPPNTENAYVVGNEGTVGHLHRLTPHGWAKAPAFASGAPAAPLRDLAMTSAGDFWIVGDDGHVYHFPEP</sequence>
<dbReference type="AlphaFoldDB" id="A0A250JL18"/>
<reference evidence="1 2" key="1">
    <citation type="submission" date="2017-06" db="EMBL/GenBank/DDBJ databases">
        <title>Sequencing and comparative analysis of myxobacterial genomes.</title>
        <authorList>
            <person name="Rupp O."/>
            <person name="Goesmann A."/>
            <person name="Sogaard-Andersen L."/>
        </authorList>
    </citation>
    <scope>NUCLEOTIDE SEQUENCE [LARGE SCALE GENOMIC DNA]</scope>
    <source>
        <strain evidence="1 2">DSM 14697</strain>
    </source>
</reference>
<dbReference type="InterPro" id="IPR021655">
    <property type="entry name" value="Put_metal-bd"/>
</dbReference>
<dbReference type="Pfam" id="PF11617">
    <property type="entry name" value="Cu-binding_MopE"/>
    <property type="match status" value="3"/>
</dbReference>
<evidence type="ECO:0000313" key="2">
    <source>
        <dbReference type="Proteomes" id="UP000217343"/>
    </source>
</evidence>
<organism evidence="1 2">
    <name type="scientific">Corallococcus macrosporus DSM 14697</name>
    <dbReference type="NCBI Taxonomy" id="1189310"/>
    <lineage>
        <taxon>Bacteria</taxon>
        <taxon>Pseudomonadati</taxon>
        <taxon>Myxococcota</taxon>
        <taxon>Myxococcia</taxon>
        <taxon>Myxococcales</taxon>
        <taxon>Cystobacterineae</taxon>
        <taxon>Myxococcaceae</taxon>
        <taxon>Corallococcus</taxon>
    </lineage>
</organism>
<gene>
    <name evidence="1" type="ORF">MYMAC_000145</name>
</gene>
<keyword evidence="2" id="KW-1185">Reference proteome</keyword>
<dbReference type="KEGG" id="mmas:MYMAC_000145"/>
<evidence type="ECO:0008006" key="3">
    <source>
        <dbReference type="Google" id="ProtNLM"/>
    </source>
</evidence>
<evidence type="ECO:0000313" key="1">
    <source>
        <dbReference type="EMBL" id="ATB44574.1"/>
    </source>
</evidence>
<accession>A0A250JL18</accession>
<proteinExistence type="predicted"/>
<dbReference type="PROSITE" id="PS51257">
    <property type="entry name" value="PROKAR_LIPOPROTEIN"/>
    <property type="match status" value="1"/>
</dbReference>
<name>A0A250JL18_9BACT</name>
<dbReference type="EMBL" id="CP022203">
    <property type="protein sequence ID" value="ATB44574.1"/>
    <property type="molecule type" value="Genomic_DNA"/>
</dbReference>
<dbReference type="Proteomes" id="UP000217343">
    <property type="component" value="Chromosome"/>
</dbReference>
<protein>
    <recommendedName>
        <fullName evidence="3">Lipoprotein</fullName>
    </recommendedName>
</protein>
<dbReference type="RefSeq" id="WP_204817305.1">
    <property type="nucleotide sequence ID" value="NZ_CP022203.1"/>
</dbReference>